<proteinExistence type="predicted"/>
<sequence>MHALPVISAALVICLVAAACSSSSTNPVPDSPSDRNWNVRSFLFLRQPGSSYTLQYRTVNITATGEQTTTMGSAYRYTVLDTAFVRSTDGRRCVMVLRETMASTGGSVLQTDTTYQFADASQLVVYERMSDTVGRRRLAEPLRTGTTFLYRDYLGSVESNIYHIISLDSTVSTVTGNLPAVHVRMSTSTSDSTGRTVFQDEQLFSPSIGVIVQRQTRRFTPADGGASTTTVLEFYLVQRSW</sequence>
<comment type="caution">
    <text evidence="2">The sequence shown here is derived from an EMBL/GenBank/DDBJ whole genome shotgun (WGS) entry which is preliminary data.</text>
</comment>
<dbReference type="Proteomes" id="UP000184233">
    <property type="component" value="Unassembled WGS sequence"/>
</dbReference>
<dbReference type="STRING" id="1895771.BGO89_08650"/>
<dbReference type="EMBL" id="MKVH01000024">
    <property type="protein sequence ID" value="OJX56614.1"/>
    <property type="molecule type" value="Genomic_DNA"/>
</dbReference>
<reference evidence="2 3" key="1">
    <citation type="submission" date="2016-09" db="EMBL/GenBank/DDBJ databases">
        <title>Genome-resolved meta-omics ties microbial dynamics to process performance in biotechnology for thiocyanate degradation.</title>
        <authorList>
            <person name="Kantor R.S."/>
            <person name="Huddy R.J."/>
            <person name="Iyer R."/>
            <person name="Thomas B.C."/>
            <person name="Brown C.T."/>
            <person name="Anantharaman K."/>
            <person name="Tringe S."/>
            <person name="Hettich R.L."/>
            <person name="Harrison S.T."/>
            <person name="Banfield J.F."/>
        </authorList>
    </citation>
    <scope>NUCLEOTIDE SEQUENCE [LARGE SCALE GENOMIC DNA]</scope>
    <source>
        <strain evidence="2">59-99</strain>
    </source>
</reference>
<evidence type="ECO:0000256" key="1">
    <source>
        <dbReference type="SAM" id="SignalP"/>
    </source>
</evidence>
<accession>A0A1M3KWF6</accession>
<protein>
    <submittedName>
        <fullName evidence="2">Uncharacterized protein</fullName>
    </submittedName>
</protein>
<gene>
    <name evidence="2" type="ORF">BGO89_08650</name>
</gene>
<keyword evidence="1" id="KW-0732">Signal</keyword>
<feature type="signal peptide" evidence="1">
    <location>
        <begin position="1"/>
        <end position="19"/>
    </location>
</feature>
<organism evidence="2 3">
    <name type="scientific">Candidatus Kapaibacterium thiocyanatum</name>
    <dbReference type="NCBI Taxonomy" id="1895771"/>
    <lineage>
        <taxon>Bacteria</taxon>
        <taxon>Pseudomonadati</taxon>
        <taxon>Candidatus Kapaibacteriota</taxon>
        <taxon>Candidatus Kapaibacteriia</taxon>
        <taxon>Candidatus Kapaibacteriales</taxon>
        <taxon>Candidatus Kapaibacteriaceae</taxon>
        <taxon>Candidatus Kapaibacterium</taxon>
    </lineage>
</organism>
<dbReference type="AlphaFoldDB" id="A0A1M3KWF6"/>
<evidence type="ECO:0000313" key="3">
    <source>
        <dbReference type="Proteomes" id="UP000184233"/>
    </source>
</evidence>
<name>A0A1M3KWF6_9BACT</name>
<evidence type="ECO:0000313" key="2">
    <source>
        <dbReference type="EMBL" id="OJX56614.1"/>
    </source>
</evidence>
<feature type="chain" id="PRO_5009894975" evidence="1">
    <location>
        <begin position="20"/>
        <end position="241"/>
    </location>
</feature>